<name>A0AAV4DH48_9GAST</name>
<comment type="caution">
    <text evidence="3">The sequence shown here is derived from an EMBL/GenBank/DDBJ whole genome shotgun (WGS) entry which is preliminary data.</text>
</comment>
<keyword evidence="1" id="KW-0812">Transmembrane</keyword>
<dbReference type="SUPFAM" id="SSF49265">
    <property type="entry name" value="Fibronectin type III"/>
    <property type="match status" value="1"/>
</dbReference>
<dbReference type="AlphaFoldDB" id="A0AAV4DH48"/>
<gene>
    <name evidence="3" type="ORF">PoB_007007700</name>
</gene>
<keyword evidence="1" id="KW-0472">Membrane</keyword>
<evidence type="ECO:0000313" key="4">
    <source>
        <dbReference type="Proteomes" id="UP000735302"/>
    </source>
</evidence>
<dbReference type="CDD" id="cd00063">
    <property type="entry name" value="FN3"/>
    <property type="match status" value="1"/>
</dbReference>
<sequence>MTTGVIRNLSSSELYRLRVFAYSRAGMGRRSSPSIYFTVGEGQIVINPETTEILSGSSALTTSLLLCICAFMIALMGKLE</sequence>
<proteinExistence type="predicted"/>
<evidence type="ECO:0000259" key="2">
    <source>
        <dbReference type="PROSITE" id="PS50853"/>
    </source>
</evidence>
<keyword evidence="4" id="KW-1185">Reference proteome</keyword>
<dbReference type="EMBL" id="BLXT01007891">
    <property type="protein sequence ID" value="GFO43572.1"/>
    <property type="molecule type" value="Genomic_DNA"/>
</dbReference>
<feature type="domain" description="Fibronectin type-III" evidence="2">
    <location>
        <begin position="1"/>
        <end position="42"/>
    </location>
</feature>
<protein>
    <recommendedName>
        <fullName evidence="2">Fibronectin type-III domain-containing protein</fullName>
    </recommendedName>
</protein>
<keyword evidence="1" id="KW-1133">Transmembrane helix</keyword>
<evidence type="ECO:0000256" key="1">
    <source>
        <dbReference type="SAM" id="Phobius"/>
    </source>
</evidence>
<accession>A0AAV4DH48</accession>
<organism evidence="3 4">
    <name type="scientific">Plakobranchus ocellatus</name>
    <dbReference type="NCBI Taxonomy" id="259542"/>
    <lineage>
        <taxon>Eukaryota</taxon>
        <taxon>Metazoa</taxon>
        <taxon>Spiralia</taxon>
        <taxon>Lophotrochozoa</taxon>
        <taxon>Mollusca</taxon>
        <taxon>Gastropoda</taxon>
        <taxon>Heterobranchia</taxon>
        <taxon>Euthyneura</taxon>
        <taxon>Panpulmonata</taxon>
        <taxon>Sacoglossa</taxon>
        <taxon>Placobranchoidea</taxon>
        <taxon>Plakobranchidae</taxon>
        <taxon>Plakobranchus</taxon>
    </lineage>
</organism>
<dbReference type="InterPro" id="IPR036116">
    <property type="entry name" value="FN3_sf"/>
</dbReference>
<feature type="transmembrane region" description="Helical" evidence="1">
    <location>
        <begin position="53"/>
        <end position="75"/>
    </location>
</feature>
<dbReference type="PROSITE" id="PS50853">
    <property type="entry name" value="FN3"/>
    <property type="match status" value="1"/>
</dbReference>
<reference evidence="3 4" key="1">
    <citation type="journal article" date="2021" name="Elife">
        <title>Chloroplast acquisition without the gene transfer in kleptoplastic sea slugs, Plakobranchus ocellatus.</title>
        <authorList>
            <person name="Maeda T."/>
            <person name="Takahashi S."/>
            <person name="Yoshida T."/>
            <person name="Shimamura S."/>
            <person name="Takaki Y."/>
            <person name="Nagai Y."/>
            <person name="Toyoda A."/>
            <person name="Suzuki Y."/>
            <person name="Arimoto A."/>
            <person name="Ishii H."/>
            <person name="Satoh N."/>
            <person name="Nishiyama T."/>
            <person name="Hasebe M."/>
            <person name="Maruyama T."/>
            <person name="Minagawa J."/>
            <person name="Obokata J."/>
            <person name="Shigenobu S."/>
        </authorList>
    </citation>
    <scope>NUCLEOTIDE SEQUENCE [LARGE SCALE GENOMIC DNA]</scope>
</reference>
<dbReference type="InterPro" id="IPR003961">
    <property type="entry name" value="FN3_dom"/>
</dbReference>
<evidence type="ECO:0000313" key="3">
    <source>
        <dbReference type="EMBL" id="GFO43572.1"/>
    </source>
</evidence>
<dbReference type="Proteomes" id="UP000735302">
    <property type="component" value="Unassembled WGS sequence"/>
</dbReference>